<dbReference type="SUPFAM" id="SSF53901">
    <property type="entry name" value="Thiolase-like"/>
    <property type="match status" value="1"/>
</dbReference>
<name>A0ABQ3FXI5_9BURK</name>
<dbReference type="Proteomes" id="UP000626210">
    <property type="component" value="Unassembled WGS sequence"/>
</dbReference>
<dbReference type="InterPro" id="IPR016039">
    <property type="entry name" value="Thiolase-like"/>
</dbReference>
<organism evidence="1 2">
    <name type="scientific">Pseudorhodoferax aquiterrae</name>
    <dbReference type="NCBI Taxonomy" id="747304"/>
    <lineage>
        <taxon>Bacteria</taxon>
        <taxon>Pseudomonadati</taxon>
        <taxon>Pseudomonadota</taxon>
        <taxon>Betaproteobacteria</taxon>
        <taxon>Burkholderiales</taxon>
        <taxon>Comamonadaceae</taxon>
    </lineage>
</organism>
<evidence type="ECO:0000313" key="2">
    <source>
        <dbReference type="Proteomes" id="UP000626210"/>
    </source>
</evidence>
<dbReference type="EMBL" id="BMYK01000002">
    <property type="protein sequence ID" value="GHC72317.1"/>
    <property type="molecule type" value="Genomic_DNA"/>
</dbReference>
<keyword evidence="2" id="KW-1185">Reference proteome</keyword>
<sequence length="104" mass="10856">MLSMQPVFVAGTGMTRSGKHIDCGLKSLTAEAIGEAIADAGITPSQLQAPHMRNAAAGVMADQVLIPGKVALRGMGIRRIPVVNIENACRRILAVGARYAAGFR</sequence>
<reference evidence="2" key="1">
    <citation type="journal article" date="2019" name="Int. J. Syst. Evol. Microbiol.">
        <title>The Global Catalogue of Microorganisms (GCM) 10K type strain sequencing project: providing services to taxonomists for standard genome sequencing and annotation.</title>
        <authorList>
            <consortium name="The Broad Institute Genomics Platform"/>
            <consortium name="The Broad Institute Genome Sequencing Center for Infectious Disease"/>
            <person name="Wu L."/>
            <person name="Ma J."/>
        </authorList>
    </citation>
    <scope>NUCLEOTIDE SEQUENCE [LARGE SCALE GENOMIC DNA]</scope>
    <source>
        <strain evidence="2">KCTC 23314</strain>
    </source>
</reference>
<proteinExistence type="predicted"/>
<evidence type="ECO:0000313" key="1">
    <source>
        <dbReference type="EMBL" id="GHC72317.1"/>
    </source>
</evidence>
<dbReference type="Gene3D" id="3.40.47.10">
    <property type="match status" value="1"/>
</dbReference>
<evidence type="ECO:0008006" key="3">
    <source>
        <dbReference type="Google" id="ProtNLM"/>
    </source>
</evidence>
<accession>A0ABQ3FXI5</accession>
<protein>
    <recommendedName>
        <fullName evidence="3">Thiolase N-terminal domain-containing protein</fullName>
    </recommendedName>
</protein>
<comment type="caution">
    <text evidence="1">The sequence shown here is derived from an EMBL/GenBank/DDBJ whole genome shotgun (WGS) entry which is preliminary data.</text>
</comment>
<gene>
    <name evidence="1" type="ORF">GCM10007320_08090</name>
</gene>